<dbReference type="PANTHER" id="PTHR15822:SF4">
    <property type="entry name" value="TYROSYL-DNA PHOSPHODIESTERASE 2"/>
    <property type="match status" value="1"/>
</dbReference>
<evidence type="ECO:0000256" key="7">
    <source>
        <dbReference type="ARBA" id="ARBA00022842"/>
    </source>
</evidence>
<evidence type="ECO:0000256" key="4">
    <source>
        <dbReference type="ARBA" id="ARBA00022723"/>
    </source>
</evidence>
<keyword evidence="9" id="KW-0472">Membrane</keyword>
<keyword evidence="3" id="KW-0540">Nuclease</keyword>
<dbReference type="Pfam" id="PF03372">
    <property type="entry name" value="Exo_endo_phos"/>
    <property type="match status" value="1"/>
</dbReference>
<organism evidence="11 12">
    <name type="scientific">Kineococcus glutinatus</name>
    <dbReference type="NCBI Taxonomy" id="1070872"/>
    <lineage>
        <taxon>Bacteria</taxon>
        <taxon>Bacillati</taxon>
        <taxon>Actinomycetota</taxon>
        <taxon>Actinomycetes</taxon>
        <taxon>Kineosporiales</taxon>
        <taxon>Kineosporiaceae</taxon>
        <taxon>Kineococcus</taxon>
    </lineage>
</organism>
<proteinExistence type="predicted"/>
<feature type="transmembrane region" description="Helical" evidence="9">
    <location>
        <begin position="76"/>
        <end position="97"/>
    </location>
</feature>
<dbReference type="InterPro" id="IPR005135">
    <property type="entry name" value="Endo/exonuclease/phosphatase"/>
</dbReference>
<gene>
    <name evidence="11" type="ORF">GCM10023225_07700</name>
</gene>
<dbReference type="EMBL" id="BAABIL010000092">
    <property type="protein sequence ID" value="GAA4967585.1"/>
    <property type="molecule type" value="Genomic_DNA"/>
</dbReference>
<keyword evidence="9" id="KW-1133">Transmembrane helix</keyword>
<evidence type="ECO:0000256" key="3">
    <source>
        <dbReference type="ARBA" id="ARBA00022722"/>
    </source>
</evidence>
<feature type="domain" description="Endonuclease/exonuclease/phosphatase" evidence="10">
    <location>
        <begin position="111"/>
        <end position="337"/>
    </location>
</feature>
<keyword evidence="8" id="KW-0234">DNA repair</keyword>
<keyword evidence="9" id="KW-0812">Transmembrane</keyword>
<dbReference type="Proteomes" id="UP001501195">
    <property type="component" value="Unassembled WGS sequence"/>
</dbReference>
<accession>A0ABP9HCI0</accession>
<evidence type="ECO:0000256" key="8">
    <source>
        <dbReference type="ARBA" id="ARBA00023204"/>
    </source>
</evidence>
<evidence type="ECO:0000313" key="11">
    <source>
        <dbReference type="EMBL" id="GAA4967585.1"/>
    </source>
</evidence>
<dbReference type="InterPro" id="IPR051547">
    <property type="entry name" value="TDP2-like"/>
</dbReference>
<evidence type="ECO:0000256" key="5">
    <source>
        <dbReference type="ARBA" id="ARBA00022763"/>
    </source>
</evidence>
<feature type="transmembrane region" description="Helical" evidence="9">
    <location>
        <begin position="21"/>
        <end position="41"/>
    </location>
</feature>
<evidence type="ECO:0000256" key="2">
    <source>
        <dbReference type="ARBA" id="ARBA00001946"/>
    </source>
</evidence>
<dbReference type="Gene3D" id="3.60.10.10">
    <property type="entry name" value="Endonuclease/exonuclease/phosphatase"/>
    <property type="match status" value="1"/>
</dbReference>
<reference evidence="12" key="1">
    <citation type="journal article" date="2019" name="Int. J. Syst. Evol. Microbiol.">
        <title>The Global Catalogue of Microorganisms (GCM) 10K type strain sequencing project: providing services to taxonomists for standard genome sequencing and annotation.</title>
        <authorList>
            <consortium name="The Broad Institute Genomics Platform"/>
            <consortium name="The Broad Institute Genome Sequencing Center for Infectious Disease"/>
            <person name="Wu L."/>
            <person name="Ma J."/>
        </authorList>
    </citation>
    <scope>NUCLEOTIDE SEQUENCE [LARGE SCALE GENOMIC DNA]</scope>
    <source>
        <strain evidence="12">JCM 18126</strain>
    </source>
</reference>
<keyword evidence="5" id="KW-0227">DNA damage</keyword>
<evidence type="ECO:0000256" key="6">
    <source>
        <dbReference type="ARBA" id="ARBA00022801"/>
    </source>
</evidence>
<feature type="transmembrane region" description="Helical" evidence="9">
    <location>
        <begin position="47"/>
        <end position="69"/>
    </location>
</feature>
<keyword evidence="4" id="KW-0479">Metal-binding</keyword>
<dbReference type="SUPFAM" id="SSF56219">
    <property type="entry name" value="DNase I-like"/>
    <property type="match status" value="1"/>
</dbReference>
<keyword evidence="7" id="KW-0460">Magnesium</keyword>
<evidence type="ECO:0000256" key="1">
    <source>
        <dbReference type="ARBA" id="ARBA00001936"/>
    </source>
</evidence>
<dbReference type="PANTHER" id="PTHR15822">
    <property type="entry name" value="TRAF AND TNF RECEPTOR-ASSOCIATED PROTEIN"/>
    <property type="match status" value="1"/>
</dbReference>
<protein>
    <recommendedName>
        <fullName evidence="10">Endonuclease/exonuclease/phosphatase domain-containing protein</fullName>
    </recommendedName>
</protein>
<evidence type="ECO:0000259" key="10">
    <source>
        <dbReference type="Pfam" id="PF03372"/>
    </source>
</evidence>
<sequence>MIRARRTRDRPAGTATVSPRVGACAVYGSAASTALACVAVVGDRTAVTYALGLTAFWWLVPGVPLLLVALLRRRRVAAVVLVAPALTAALLCVPRPWQGGVADGGPVLRVATWNITAGAPARGVLRLADDTAPDVLVLQEVSARALRELAPLGVAYPHRHVSQHAWAAPWGVPSGTAVFSRHPVTGVRPVEGLPPAARPTDVVTLDVRGRRVDVLSVHLASPCLGCRFHPSDPGPAGGTGPAARLRSQEAARLADLARELHRGGAAVVVAGDINASDLNRPGWAFARAGLVDAYRAVAWGPGLTRGARPGLARIDVVEVAGLEPVGAWVGGRGESDHAPVIADLALPGAA</sequence>
<dbReference type="InterPro" id="IPR036691">
    <property type="entry name" value="Endo/exonu/phosph_ase_sf"/>
</dbReference>
<comment type="caution">
    <text evidence="11">The sequence shown here is derived from an EMBL/GenBank/DDBJ whole genome shotgun (WGS) entry which is preliminary data.</text>
</comment>
<keyword evidence="12" id="KW-1185">Reference proteome</keyword>
<evidence type="ECO:0000256" key="9">
    <source>
        <dbReference type="SAM" id="Phobius"/>
    </source>
</evidence>
<name>A0ABP9HCI0_9ACTN</name>
<evidence type="ECO:0000313" key="12">
    <source>
        <dbReference type="Proteomes" id="UP001501195"/>
    </source>
</evidence>
<comment type="cofactor">
    <cofactor evidence="2">
        <name>Mg(2+)</name>
        <dbReference type="ChEBI" id="CHEBI:18420"/>
    </cofactor>
</comment>
<comment type="cofactor">
    <cofactor evidence="1">
        <name>Mn(2+)</name>
        <dbReference type="ChEBI" id="CHEBI:29035"/>
    </cofactor>
</comment>
<keyword evidence="6" id="KW-0378">Hydrolase</keyword>